<comment type="caution">
    <text evidence="1">The sequence shown here is derived from an EMBL/GenBank/DDBJ whole genome shotgun (WGS) entry which is preliminary data.</text>
</comment>
<organism evidence="1 2">
    <name type="scientific">Penicillium citrinum</name>
    <dbReference type="NCBI Taxonomy" id="5077"/>
    <lineage>
        <taxon>Eukaryota</taxon>
        <taxon>Fungi</taxon>
        <taxon>Dikarya</taxon>
        <taxon>Ascomycota</taxon>
        <taxon>Pezizomycotina</taxon>
        <taxon>Eurotiomycetes</taxon>
        <taxon>Eurotiomycetidae</taxon>
        <taxon>Eurotiales</taxon>
        <taxon>Aspergillaceae</taxon>
        <taxon>Penicillium</taxon>
    </lineage>
</organism>
<accession>A0A9W9TNV4</accession>
<dbReference type="RefSeq" id="XP_056500338.1">
    <property type="nucleotide sequence ID" value="XM_056645100.1"/>
</dbReference>
<reference evidence="1" key="1">
    <citation type="submission" date="2022-11" db="EMBL/GenBank/DDBJ databases">
        <authorList>
            <person name="Petersen C."/>
        </authorList>
    </citation>
    <scope>NUCLEOTIDE SEQUENCE</scope>
    <source>
        <strain evidence="1">IBT 23319</strain>
    </source>
</reference>
<sequence>MVEGSHNLELNTMAEIFLQSSRFKNSESVASSAASTSASNSEGLRYSIQSSLWRNAQAQLRKIKHPKKGVSFFDNGEPETFKTKADVELNMLLESETDADHELLDCDSYLTINPSTYDFPEADHWPFDWMDEDSGEEHSDQSVFECISVSDPTTSMESLFSSYSTASSYSAGISDMLICEEDVESFSLKDGSDLLCEF</sequence>
<name>A0A9W9TNV4_PENCI</name>
<dbReference type="EMBL" id="JAPQKT010000005">
    <property type="protein sequence ID" value="KAJ5231594.1"/>
    <property type="molecule type" value="Genomic_DNA"/>
</dbReference>
<keyword evidence="2" id="KW-1185">Reference proteome</keyword>
<protein>
    <submittedName>
        <fullName evidence="1">Uncharacterized protein</fullName>
    </submittedName>
</protein>
<gene>
    <name evidence="1" type="ORF">N7469_006182</name>
</gene>
<reference evidence="1" key="2">
    <citation type="journal article" date="2023" name="IMA Fungus">
        <title>Comparative genomic study of the Penicillium genus elucidates a diverse pangenome and 15 lateral gene transfer events.</title>
        <authorList>
            <person name="Petersen C."/>
            <person name="Sorensen T."/>
            <person name="Nielsen M.R."/>
            <person name="Sondergaard T.E."/>
            <person name="Sorensen J.L."/>
            <person name="Fitzpatrick D.A."/>
            <person name="Frisvad J.C."/>
            <person name="Nielsen K.L."/>
        </authorList>
    </citation>
    <scope>NUCLEOTIDE SEQUENCE</scope>
    <source>
        <strain evidence="1">IBT 23319</strain>
    </source>
</reference>
<proteinExistence type="predicted"/>
<dbReference type="AlphaFoldDB" id="A0A9W9TNV4"/>
<evidence type="ECO:0000313" key="2">
    <source>
        <dbReference type="Proteomes" id="UP001147733"/>
    </source>
</evidence>
<dbReference type="Proteomes" id="UP001147733">
    <property type="component" value="Unassembled WGS sequence"/>
</dbReference>
<dbReference type="GeneID" id="81384267"/>
<evidence type="ECO:0000313" key="1">
    <source>
        <dbReference type="EMBL" id="KAJ5231594.1"/>
    </source>
</evidence>